<dbReference type="GO" id="GO:0016020">
    <property type="term" value="C:membrane"/>
    <property type="evidence" value="ECO:0007669"/>
    <property type="project" value="UniProtKB-SubCell"/>
</dbReference>
<dbReference type="OrthoDB" id="733404at2"/>
<keyword evidence="3" id="KW-0964">Secreted</keyword>
<evidence type="ECO:0000256" key="4">
    <source>
        <dbReference type="ARBA" id="ARBA00023136"/>
    </source>
</evidence>
<dbReference type="Pfam" id="PF00353">
    <property type="entry name" value="HemolysinCabind"/>
    <property type="match status" value="5"/>
</dbReference>
<dbReference type="InterPro" id="IPR011049">
    <property type="entry name" value="Serralysin-like_metalloprot_C"/>
</dbReference>
<organism evidence="8 9">
    <name type="scientific">Tropicibacter naphthalenivorans</name>
    <dbReference type="NCBI Taxonomy" id="441103"/>
    <lineage>
        <taxon>Bacteria</taxon>
        <taxon>Pseudomonadati</taxon>
        <taxon>Pseudomonadota</taxon>
        <taxon>Alphaproteobacteria</taxon>
        <taxon>Rhodobacterales</taxon>
        <taxon>Roseobacteraceae</taxon>
        <taxon>Tropicibacter</taxon>
    </lineage>
</organism>
<dbReference type="GO" id="GO:0007160">
    <property type="term" value="P:cell-matrix adhesion"/>
    <property type="evidence" value="ECO:0007669"/>
    <property type="project" value="InterPro"/>
</dbReference>
<dbReference type="Pfam" id="PF06119">
    <property type="entry name" value="NIDO"/>
    <property type="match status" value="1"/>
</dbReference>
<sequence length="790" mass="83049">MTTARIASSPSLLAGFGGDAGFGSEFLGRNDDGSTSFVDATSIFENGINFFGTVYDGFFINNNGSITFLAPRSTYTPDVITGVSNNPEITPFFGDVDTRNSTDIGDPTEGGNSTGSNLVYWHMDSVGDRIIITWDDVGFYQRDNSLLNAFQLVISDEGNGDFDFQFRYEDINWTTGNASGGTDGLGGTPARAGWTAGTGVAGEFFELPQSGDESGILALDITGGNTGLTGIWEFQVRNGGVVESEIPRAEVEAGGWVTGDPHLLTLDGMNYSFQAVGEYVLLRSTRNDYDFEIQARFVPAGVENVSQTQAIATAIDGQEITIDPTWPGDTPLLINGTPINVADFGSVNVGNGRIYREGDTYTIVYPGSDGVMDGSDTQVAVIVRGDRVDMNLAVSAEILGDLEGLLGDGDGRLSNDVALADGTPLSSGLPFDELYGQFRDDWRVTTTTQSLFTYLIGFGPNSHYDPDYPGEVITLADLDPAVVAAAQIAVQNAGIPEGTPNYDNAVLDYALTGDTTFIESAAQAPVGFDDGTEAADFLTGTDSANRMFALGGNDTLYGQGGDDTLRGGTGQDFISAGDGADEVFGDGGNDTIFGEAGDDFLRGGREFDEIYGGSGNDQLRGQRHGDLMRGDAGNDNVNGGGGQDSLYGGIGDDFVKGGTRQDLLDGGDGNDTLIGNRHNDTLDGGAGDDTLNGGGDDDLLVGGTGNDTMKGGAGADVFRFNEEDGTDVIVDFDVTQDRLELIDWQSVSVVVLDDGIRFSSFGANSILLEGLDADDVASINIDHLTATDLF</sequence>
<dbReference type="Proteomes" id="UP000054935">
    <property type="component" value="Unassembled WGS sequence"/>
</dbReference>
<dbReference type="Gene3D" id="2.150.10.10">
    <property type="entry name" value="Serralysin-like metalloprotease, C-terminal"/>
    <property type="match status" value="4"/>
</dbReference>
<dbReference type="InterPro" id="IPR003886">
    <property type="entry name" value="NIDO_dom"/>
</dbReference>
<dbReference type="PANTHER" id="PTHR38340">
    <property type="entry name" value="S-LAYER PROTEIN"/>
    <property type="match status" value="1"/>
</dbReference>
<evidence type="ECO:0000313" key="8">
    <source>
        <dbReference type="EMBL" id="CUH82521.1"/>
    </source>
</evidence>
<dbReference type="SMART" id="SM00539">
    <property type="entry name" value="NIDO"/>
    <property type="match status" value="1"/>
</dbReference>
<dbReference type="InterPro" id="IPR018511">
    <property type="entry name" value="Hemolysin-typ_Ca-bd_CS"/>
</dbReference>
<reference evidence="8 9" key="1">
    <citation type="submission" date="2015-09" db="EMBL/GenBank/DDBJ databases">
        <authorList>
            <consortium name="Swine Surveillance"/>
        </authorList>
    </citation>
    <scope>NUCLEOTIDE SEQUENCE [LARGE SCALE GENOMIC DNA]</scope>
    <source>
        <strain evidence="8 9">CECT 7648</strain>
    </source>
</reference>
<dbReference type="GO" id="GO:0005509">
    <property type="term" value="F:calcium ion binding"/>
    <property type="evidence" value="ECO:0007669"/>
    <property type="project" value="InterPro"/>
</dbReference>
<dbReference type="SMART" id="SM00216">
    <property type="entry name" value="VWD"/>
    <property type="match status" value="1"/>
</dbReference>
<keyword evidence="9" id="KW-1185">Reference proteome</keyword>
<dbReference type="InterPro" id="IPR001846">
    <property type="entry name" value="VWF_type-D"/>
</dbReference>
<dbReference type="SUPFAM" id="SSF51120">
    <property type="entry name" value="beta-Roll"/>
    <property type="match status" value="1"/>
</dbReference>
<dbReference type="AlphaFoldDB" id="A0A0N7M180"/>
<evidence type="ECO:0000256" key="2">
    <source>
        <dbReference type="ARBA" id="ARBA00004613"/>
    </source>
</evidence>
<evidence type="ECO:0000256" key="3">
    <source>
        <dbReference type="ARBA" id="ARBA00022525"/>
    </source>
</evidence>
<comment type="subcellular location">
    <subcellularLocation>
        <location evidence="1">Membrane</location>
    </subcellularLocation>
    <subcellularLocation>
        <location evidence="2">Secreted</location>
    </subcellularLocation>
</comment>
<dbReference type="InterPro" id="IPR001343">
    <property type="entry name" value="Hemolysn_Ca-bd"/>
</dbReference>
<dbReference type="EMBL" id="CYSE01000015">
    <property type="protein sequence ID" value="CUH82521.1"/>
    <property type="molecule type" value="Genomic_DNA"/>
</dbReference>
<evidence type="ECO:0000256" key="1">
    <source>
        <dbReference type="ARBA" id="ARBA00004370"/>
    </source>
</evidence>
<feature type="region of interest" description="Disordered" evidence="5">
    <location>
        <begin position="661"/>
        <end position="697"/>
    </location>
</feature>
<dbReference type="PROSITE" id="PS51233">
    <property type="entry name" value="VWFD"/>
    <property type="match status" value="1"/>
</dbReference>
<feature type="domain" description="VWFD" evidence="7">
    <location>
        <begin position="253"/>
        <end position="450"/>
    </location>
</feature>
<evidence type="ECO:0000256" key="5">
    <source>
        <dbReference type="SAM" id="MobiDB-lite"/>
    </source>
</evidence>
<protein>
    <submittedName>
        <fullName evidence="8">Hemolysin IA</fullName>
    </submittedName>
</protein>
<proteinExistence type="predicted"/>
<dbReference type="Pfam" id="PF00094">
    <property type="entry name" value="VWD"/>
    <property type="match status" value="1"/>
</dbReference>
<dbReference type="PROSITE" id="PS00330">
    <property type="entry name" value="HEMOLYSIN_CALCIUM"/>
    <property type="match status" value="2"/>
</dbReference>
<name>A0A0N7M180_9RHOB</name>
<dbReference type="PROSITE" id="PS51220">
    <property type="entry name" value="NIDO"/>
    <property type="match status" value="1"/>
</dbReference>
<gene>
    <name evidence="8" type="primary">apxIA_5</name>
    <name evidence="8" type="ORF">TRN7648_04063</name>
</gene>
<feature type="domain" description="NIDO" evidence="6">
    <location>
        <begin position="91"/>
        <end position="241"/>
    </location>
</feature>
<evidence type="ECO:0000313" key="9">
    <source>
        <dbReference type="Proteomes" id="UP000054935"/>
    </source>
</evidence>
<evidence type="ECO:0000259" key="7">
    <source>
        <dbReference type="PROSITE" id="PS51233"/>
    </source>
</evidence>
<dbReference type="PANTHER" id="PTHR38340:SF1">
    <property type="entry name" value="S-LAYER PROTEIN"/>
    <property type="match status" value="1"/>
</dbReference>
<evidence type="ECO:0000259" key="6">
    <source>
        <dbReference type="PROSITE" id="PS51220"/>
    </source>
</evidence>
<dbReference type="PRINTS" id="PR00313">
    <property type="entry name" value="CABNDNGRPT"/>
</dbReference>
<dbReference type="GO" id="GO:0005576">
    <property type="term" value="C:extracellular region"/>
    <property type="evidence" value="ECO:0007669"/>
    <property type="project" value="UniProtKB-SubCell"/>
</dbReference>
<dbReference type="InterPro" id="IPR050557">
    <property type="entry name" value="RTX_toxin/Mannuronan_C5-epim"/>
</dbReference>
<dbReference type="STRING" id="441103.TRN7648_04063"/>
<keyword evidence="4" id="KW-0472">Membrane</keyword>
<dbReference type="RefSeq" id="WP_083499973.1">
    <property type="nucleotide sequence ID" value="NZ_CYSE01000015.1"/>
</dbReference>
<accession>A0A0N7M180</accession>